<proteinExistence type="predicted"/>
<name>A0AAV4RER2_CAEEX</name>
<keyword evidence="2" id="KW-1185">Reference proteome</keyword>
<organism evidence="1 2">
    <name type="scientific">Caerostris extrusa</name>
    <name type="common">Bark spider</name>
    <name type="synonym">Caerostris bankana</name>
    <dbReference type="NCBI Taxonomy" id="172846"/>
    <lineage>
        <taxon>Eukaryota</taxon>
        <taxon>Metazoa</taxon>
        <taxon>Ecdysozoa</taxon>
        <taxon>Arthropoda</taxon>
        <taxon>Chelicerata</taxon>
        <taxon>Arachnida</taxon>
        <taxon>Araneae</taxon>
        <taxon>Araneomorphae</taxon>
        <taxon>Entelegynae</taxon>
        <taxon>Araneoidea</taxon>
        <taxon>Araneidae</taxon>
        <taxon>Caerostris</taxon>
    </lineage>
</organism>
<accession>A0AAV4RER2</accession>
<gene>
    <name evidence="1" type="ORF">CEXT_335661</name>
</gene>
<protein>
    <submittedName>
        <fullName evidence="1">Uncharacterized protein</fullName>
    </submittedName>
</protein>
<dbReference type="Proteomes" id="UP001054945">
    <property type="component" value="Unassembled WGS sequence"/>
</dbReference>
<dbReference type="EMBL" id="BPLR01007717">
    <property type="protein sequence ID" value="GIY19104.1"/>
    <property type="molecule type" value="Genomic_DNA"/>
</dbReference>
<dbReference type="AlphaFoldDB" id="A0AAV4RER2"/>
<reference evidence="1 2" key="1">
    <citation type="submission" date="2021-06" db="EMBL/GenBank/DDBJ databases">
        <title>Caerostris extrusa draft genome.</title>
        <authorList>
            <person name="Kono N."/>
            <person name="Arakawa K."/>
        </authorList>
    </citation>
    <scope>NUCLEOTIDE SEQUENCE [LARGE SCALE GENOMIC DNA]</scope>
</reference>
<sequence length="326" mass="36899">MRIPPFFVKGLANWPSICILLKAIAPTLQSVLSRDRFLKLTVSSEPEHFQLKNKLVQLGLEFKCFNLKQDRPLKVLIRGLPSCTSKEAIGSAIAALGLKALADSATRKKLEFRRPPQAALQITPPTEAPLNKSADESIDFDQLLETVRLALPFKQLQLITTRRRKNFTVIAPPSATRIDPRINNRQNVIDFAILKNIPFLAKATVFYELSSDHLPCILDIETNTKPQSTQNLFVTNWNDYNYKLQHTNLNPFNINNEEDADKAIENLTKDMYAALNNSSNYKYLTKKERLPSNIKTLIKNKIILDGFGKEPGTQHSKSTSRNSKIK</sequence>
<comment type="caution">
    <text evidence="1">The sequence shown here is derived from an EMBL/GenBank/DDBJ whole genome shotgun (WGS) entry which is preliminary data.</text>
</comment>
<evidence type="ECO:0000313" key="2">
    <source>
        <dbReference type="Proteomes" id="UP001054945"/>
    </source>
</evidence>
<evidence type="ECO:0000313" key="1">
    <source>
        <dbReference type="EMBL" id="GIY19104.1"/>
    </source>
</evidence>